<organism evidence="1 2">
    <name type="scientific">Trichinella britovi</name>
    <name type="common">Parasitic roundworm</name>
    <dbReference type="NCBI Taxonomy" id="45882"/>
    <lineage>
        <taxon>Eukaryota</taxon>
        <taxon>Metazoa</taxon>
        <taxon>Ecdysozoa</taxon>
        <taxon>Nematoda</taxon>
        <taxon>Enoplea</taxon>
        <taxon>Dorylaimia</taxon>
        <taxon>Trichinellida</taxon>
        <taxon>Trichinellidae</taxon>
        <taxon>Trichinella</taxon>
    </lineage>
</organism>
<reference evidence="1 2" key="1">
    <citation type="submission" date="2015-01" db="EMBL/GenBank/DDBJ databases">
        <title>Evolution of Trichinella species and genotypes.</title>
        <authorList>
            <person name="Korhonen P.K."/>
            <person name="Edoardo P."/>
            <person name="Giuseppe L.R."/>
            <person name="Gasser R.B."/>
        </authorList>
    </citation>
    <scope>NUCLEOTIDE SEQUENCE [LARGE SCALE GENOMIC DNA]</scope>
    <source>
        <strain evidence="1">ISS120</strain>
    </source>
</reference>
<gene>
    <name evidence="1" type="ORF">T03_1709</name>
</gene>
<protein>
    <submittedName>
        <fullName evidence="1">Uncharacterized protein</fullName>
    </submittedName>
</protein>
<dbReference type="EMBL" id="JYDI01006145">
    <property type="protein sequence ID" value="KRY03846.1"/>
    <property type="molecule type" value="Genomic_DNA"/>
</dbReference>
<proteinExistence type="predicted"/>
<comment type="caution">
    <text evidence="1">The sequence shown here is derived from an EMBL/GenBank/DDBJ whole genome shotgun (WGS) entry which is preliminary data.</text>
</comment>
<name>A0A0V0YUI7_TRIBR</name>
<evidence type="ECO:0000313" key="2">
    <source>
        <dbReference type="Proteomes" id="UP000054653"/>
    </source>
</evidence>
<evidence type="ECO:0000313" key="1">
    <source>
        <dbReference type="EMBL" id="KRY03846.1"/>
    </source>
</evidence>
<dbReference type="AlphaFoldDB" id="A0A0V0YUI7"/>
<accession>A0A0V0YUI7</accession>
<keyword evidence="2" id="KW-1185">Reference proteome</keyword>
<sequence>MENNGIAIQRAPVQTPAKLHSLRDCATKPIF</sequence>
<dbReference type="Proteomes" id="UP000054653">
    <property type="component" value="Unassembled WGS sequence"/>
</dbReference>